<dbReference type="Gene3D" id="3.40.50.1000">
    <property type="entry name" value="HAD superfamily/HAD-like"/>
    <property type="match status" value="1"/>
</dbReference>
<dbReference type="STRING" id="703135.A0A2A9P104"/>
<feature type="active site" description="Nucleophile" evidence="1">
    <location>
        <position position="48"/>
    </location>
</feature>
<dbReference type="InterPro" id="IPR052419">
    <property type="entry name" value="5_3-deoxyribonucleotidase-like"/>
</dbReference>
<dbReference type="InterPro" id="IPR023214">
    <property type="entry name" value="HAD_sf"/>
</dbReference>
<protein>
    <submittedName>
        <fullName evidence="2">Uncharacterized protein</fullName>
    </submittedName>
</protein>
<dbReference type="PANTHER" id="PTHR35134:SF2">
    <property type="entry name" value="NUCLEOTIDASE YQFW-RELATED"/>
    <property type="match status" value="1"/>
</dbReference>
<dbReference type="InterPro" id="IPR010708">
    <property type="entry name" value="5'(3')-deoxyribonucleotidase"/>
</dbReference>
<gene>
    <name evidence="2" type="ORF">AMATHDRAFT_169464</name>
</gene>
<name>A0A2A9P104_9AGAR</name>
<evidence type="ECO:0000256" key="1">
    <source>
        <dbReference type="PIRSR" id="PIRSR610708-1"/>
    </source>
</evidence>
<dbReference type="Pfam" id="PF06941">
    <property type="entry name" value="NT5C"/>
    <property type="match status" value="1"/>
</dbReference>
<reference evidence="2 3" key="1">
    <citation type="submission" date="2014-02" db="EMBL/GenBank/DDBJ databases">
        <title>Transposable element dynamics among asymbiotic and ectomycorrhizal Amanita fungi.</title>
        <authorList>
            <consortium name="DOE Joint Genome Institute"/>
            <person name="Hess J."/>
            <person name="Skrede I."/>
            <person name="Wolfe B."/>
            <person name="LaButti K."/>
            <person name="Ohm R.A."/>
            <person name="Grigoriev I.V."/>
            <person name="Pringle A."/>
        </authorList>
    </citation>
    <scope>NUCLEOTIDE SEQUENCE [LARGE SCALE GENOMIC DNA]</scope>
    <source>
        <strain evidence="2 3">SKay4041</strain>
    </source>
</reference>
<organism evidence="2 3">
    <name type="scientific">Amanita thiersii Skay4041</name>
    <dbReference type="NCBI Taxonomy" id="703135"/>
    <lineage>
        <taxon>Eukaryota</taxon>
        <taxon>Fungi</taxon>
        <taxon>Dikarya</taxon>
        <taxon>Basidiomycota</taxon>
        <taxon>Agaricomycotina</taxon>
        <taxon>Agaricomycetes</taxon>
        <taxon>Agaricomycetidae</taxon>
        <taxon>Agaricales</taxon>
        <taxon>Pluteineae</taxon>
        <taxon>Amanitaceae</taxon>
        <taxon>Amanita</taxon>
    </lineage>
</organism>
<evidence type="ECO:0000313" key="2">
    <source>
        <dbReference type="EMBL" id="PFH54767.1"/>
    </source>
</evidence>
<sequence>MSAAASKLGLEAPETTIALPIDSSSQHEYEVVEQLLNIPSSLPVIAVDLDDVLSQTNRVVANWHNEQYGTNMDLSTFYYYYYWKNPFWGTPAETSKKVKAFYAGDYIYTALPVVGAKEGVQALKDMGYKLIIVTARLEDTADKSWIWVDKYFPGIFDSIVCTGQFKDAHKTGHQVVTRLNKAQICADLKARLLIDDSAENALDCASATPAIPVLLFGDYEWNKRKSSMEDAKDEMAFKRRVEREGNEFWKREEIVVPEGAPLWRVTDWQGVVKWVRNNL</sequence>
<dbReference type="GO" id="GO:0008253">
    <property type="term" value="F:5'-nucleotidase activity"/>
    <property type="evidence" value="ECO:0007669"/>
    <property type="project" value="InterPro"/>
</dbReference>
<dbReference type="GO" id="GO:0009264">
    <property type="term" value="P:deoxyribonucleotide catabolic process"/>
    <property type="evidence" value="ECO:0007669"/>
    <property type="project" value="InterPro"/>
</dbReference>
<dbReference type="AlphaFoldDB" id="A0A2A9P104"/>
<evidence type="ECO:0000313" key="3">
    <source>
        <dbReference type="Proteomes" id="UP000242287"/>
    </source>
</evidence>
<dbReference type="OrthoDB" id="10248475at2759"/>
<dbReference type="InterPro" id="IPR036412">
    <property type="entry name" value="HAD-like_sf"/>
</dbReference>
<feature type="active site" description="Proton donor" evidence="1">
    <location>
        <position position="50"/>
    </location>
</feature>
<keyword evidence="3" id="KW-1185">Reference proteome</keyword>
<dbReference type="EMBL" id="KZ301969">
    <property type="protein sequence ID" value="PFH54767.1"/>
    <property type="molecule type" value="Genomic_DNA"/>
</dbReference>
<proteinExistence type="predicted"/>
<dbReference type="SUPFAM" id="SSF56784">
    <property type="entry name" value="HAD-like"/>
    <property type="match status" value="1"/>
</dbReference>
<accession>A0A2A9P104</accession>
<dbReference type="Proteomes" id="UP000242287">
    <property type="component" value="Unassembled WGS sequence"/>
</dbReference>
<dbReference type="PANTHER" id="PTHR35134">
    <property type="entry name" value="NUCLEOTIDASE YQFW-RELATED"/>
    <property type="match status" value="1"/>
</dbReference>